<gene>
    <name evidence="1" type="ORF">IWW38_004605</name>
</gene>
<protein>
    <submittedName>
        <fullName evidence="1">Uncharacterized protein</fullName>
    </submittedName>
</protein>
<dbReference type="Proteomes" id="UP001139981">
    <property type="component" value="Unassembled WGS sequence"/>
</dbReference>
<sequence>MTDNSCESEPVIAPSLTDKSQDTSLPPCLDKDSGKDDDMQEQVFDRRMRALLNRLTPGNFDEVSDELVAWGNKSAKETDGRILRHLIALVYQQAIDEPVWSNMQARLCHKLIYNIDIQVEDHSLLTEDGNYFCGEQLVRKYLLTKCQEDFERGWKAEVPPDMKSDEYYEAMKVKRRALGLVQLISELFFLDIIKPPMLHEYVKHLLSNIEPPENEDIESLAKLILIAGKKMDTPECKDTMDTYFAHIQAMSVNKNIPSRIRFMLKDCINKRKDGWVVLEDMLTTTHVICPFWSQSWN</sequence>
<keyword evidence="2" id="KW-1185">Reference proteome</keyword>
<accession>A0ACC1LY15</accession>
<reference evidence="1" key="1">
    <citation type="submission" date="2022-07" db="EMBL/GenBank/DDBJ databases">
        <title>Phylogenomic reconstructions and comparative analyses of Kickxellomycotina fungi.</title>
        <authorList>
            <person name="Reynolds N.K."/>
            <person name="Stajich J.E."/>
            <person name="Barry K."/>
            <person name="Grigoriev I.V."/>
            <person name="Crous P."/>
            <person name="Smith M.E."/>
        </authorList>
    </citation>
    <scope>NUCLEOTIDE SEQUENCE</scope>
    <source>
        <strain evidence="1">CBS 190363</strain>
    </source>
</reference>
<dbReference type="EMBL" id="JANBVB010001750">
    <property type="protein sequence ID" value="KAJ2889611.1"/>
    <property type="molecule type" value="Genomic_DNA"/>
</dbReference>
<name>A0ACC1LY15_9FUNG</name>
<evidence type="ECO:0000313" key="2">
    <source>
        <dbReference type="Proteomes" id="UP001139981"/>
    </source>
</evidence>
<evidence type="ECO:0000313" key="1">
    <source>
        <dbReference type="EMBL" id="KAJ2889611.1"/>
    </source>
</evidence>
<comment type="caution">
    <text evidence="1">The sequence shown here is derived from an EMBL/GenBank/DDBJ whole genome shotgun (WGS) entry which is preliminary data.</text>
</comment>
<proteinExistence type="predicted"/>
<organism evidence="1 2">
    <name type="scientific">Coemansia aciculifera</name>
    <dbReference type="NCBI Taxonomy" id="417176"/>
    <lineage>
        <taxon>Eukaryota</taxon>
        <taxon>Fungi</taxon>
        <taxon>Fungi incertae sedis</taxon>
        <taxon>Zoopagomycota</taxon>
        <taxon>Kickxellomycotina</taxon>
        <taxon>Kickxellomycetes</taxon>
        <taxon>Kickxellales</taxon>
        <taxon>Kickxellaceae</taxon>
        <taxon>Coemansia</taxon>
    </lineage>
</organism>